<evidence type="ECO:0008006" key="4">
    <source>
        <dbReference type="Google" id="ProtNLM"/>
    </source>
</evidence>
<dbReference type="HOGENOM" id="CLU_118094_0_0_6"/>
<dbReference type="InterPro" id="IPR016987">
    <property type="entry name" value="UCP023238"/>
</dbReference>
<dbReference type="KEGG" id="spl:Spea_3798"/>
<accession>A8H972</accession>
<gene>
    <name evidence="2" type="ordered locus">Spea_3798</name>
</gene>
<evidence type="ECO:0000313" key="2">
    <source>
        <dbReference type="EMBL" id="ABV89109.1"/>
    </source>
</evidence>
<organism evidence="2 3">
    <name type="scientific">Shewanella pealeana (strain ATCC 700345 / ANG-SQ1)</name>
    <dbReference type="NCBI Taxonomy" id="398579"/>
    <lineage>
        <taxon>Bacteria</taxon>
        <taxon>Pseudomonadati</taxon>
        <taxon>Pseudomonadota</taxon>
        <taxon>Gammaproteobacteria</taxon>
        <taxon>Alteromonadales</taxon>
        <taxon>Shewanellaceae</taxon>
        <taxon>Shewanella</taxon>
    </lineage>
</organism>
<dbReference type="eggNOG" id="ENOG5033267">
    <property type="taxonomic scope" value="Bacteria"/>
</dbReference>
<name>A8H972_SHEPA</name>
<proteinExistence type="predicted"/>
<dbReference type="STRING" id="398579.Spea_3798"/>
<evidence type="ECO:0000256" key="1">
    <source>
        <dbReference type="SAM" id="SignalP"/>
    </source>
</evidence>
<sequence length="167" mass="18183">MMKAQLLLLTTASLMLSSAAQASIETQLAKCASIGDKLERLICYDNLSSSLGTNTVITKQPVTETVSVAASTAVVVSTESSHDNFGKVKKAEAEEVSKIYLDVSKVAKDPYGAMKIHFSNGQVWKQTDSRSFRLKAEQTVYIEKAALGSFMLGSDDRNTTIRVKRLK</sequence>
<dbReference type="PIRSF" id="PIRSF032038">
    <property type="entry name" value="UCP023238"/>
    <property type="match status" value="1"/>
</dbReference>
<feature type="signal peptide" evidence="1">
    <location>
        <begin position="1"/>
        <end position="22"/>
    </location>
</feature>
<dbReference type="RefSeq" id="WP_012156991.1">
    <property type="nucleotide sequence ID" value="NC_009901.1"/>
</dbReference>
<dbReference type="Proteomes" id="UP000002608">
    <property type="component" value="Chromosome"/>
</dbReference>
<keyword evidence="1" id="KW-0732">Signal</keyword>
<keyword evidence="3" id="KW-1185">Reference proteome</keyword>
<feature type="chain" id="PRO_5005660999" description="Periplasmic protein" evidence="1">
    <location>
        <begin position="23"/>
        <end position="167"/>
    </location>
</feature>
<protein>
    <recommendedName>
        <fullName evidence="4">Periplasmic protein</fullName>
    </recommendedName>
</protein>
<dbReference type="EMBL" id="CP000851">
    <property type="protein sequence ID" value="ABV89109.1"/>
    <property type="molecule type" value="Genomic_DNA"/>
</dbReference>
<evidence type="ECO:0000313" key="3">
    <source>
        <dbReference type="Proteomes" id="UP000002608"/>
    </source>
</evidence>
<reference evidence="2 3" key="1">
    <citation type="submission" date="2007-10" db="EMBL/GenBank/DDBJ databases">
        <title>Complete sequence of Shewanella pealeana ATCC 700345.</title>
        <authorList>
            <consortium name="US DOE Joint Genome Institute"/>
            <person name="Copeland A."/>
            <person name="Lucas S."/>
            <person name="Lapidus A."/>
            <person name="Barry K."/>
            <person name="Glavina del Rio T."/>
            <person name="Dalin E."/>
            <person name="Tice H."/>
            <person name="Pitluck S."/>
            <person name="Chertkov O."/>
            <person name="Brettin T."/>
            <person name="Bruce D."/>
            <person name="Detter J.C."/>
            <person name="Han C."/>
            <person name="Schmutz J."/>
            <person name="Larimer F."/>
            <person name="Land M."/>
            <person name="Hauser L."/>
            <person name="Kyrpides N."/>
            <person name="Kim E."/>
            <person name="Zhao J.-S.Z."/>
            <person name="Manno D."/>
            <person name="Hawari J."/>
            <person name="Richardson P."/>
        </authorList>
    </citation>
    <scope>NUCLEOTIDE SEQUENCE [LARGE SCALE GENOMIC DNA]</scope>
    <source>
        <strain evidence="3">ATCC 700345 / ANG-SQ1</strain>
    </source>
</reference>
<dbReference type="AlphaFoldDB" id="A8H972"/>